<dbReference type="PRINTS" id="PR01217">
    <property type="entry name" value="PRICHEXTENSN"/>
</dbReference>
<dbReference type="GO" id="GO:0005884">
    <property type="term" value="C:actin filament"/>
    <property type="evidence" value="ECO:0007669"/>
    <property type="project" value="TreeGrafter"/>
</dbReference>
<sequence>MAPSPDDANEPPACRVPRDSSSHAWPDGIGVHTNVIYTFLAEQLIAHDATFVGLRFSEPTEVHQVIGGELTVFPQGPVMEANIKLSGRMELLEGGKLELQGQIPAVRHGEIDNSLPYIEATCYSDMEWVKSHQPTPPPPLPPPPPSPSPPPSPPPSPYAPPPPPSPPSSPPPPSPPPPNPPPLPPLSPPPSPYFPDTTIIKAELAKMPAFAKLEDTNKGNSGGLQALVKPVILGLAIALCIVAFKLKRKQAPPTVAAEDEQLSDGDLDDIQDRGQNKKKSKKRRDAEVRRAIMEDEDQTMSGQKALAARACTTRASCA</sequence>
<dbReference type="InterPro" id="IPR051412">
    <property type="entry name" value="Formin_Homology_Diaphanous_sf"/>
</dbReference>
<dbReference type="PANTHER" id="PTHR45691">
    <property type="entry name" value="PROTEIN DIAPHANOUS"/>
    <property type="match status" value="1"/>
</dbReference>
<gene>
    <name evidence="2" type="ORF">PCAR00345_LOCUS13033</name>
</gene>
<name>A0A7S4EXY9_CHRCT</name>
<dbReference type="EMBL" id="HBIZ01020683">
    <property type="protein sequence ID" value="CAE0760421.1"/>
    <property type="molecule type" value="Transcribed_RNA"/>
</dbReference>
<accession>A0A7S4EXY9</accession>
<dbReference type="PANTHER" id="PTHR45691:SF6">
    <property type="entry name" value="PROTEIN DIAPHANOUS"/>
    <property type="match status" value="1"/>
</dbReference>
<feature type="compositionally biased region" description="Basic and acidic residues" evidence="1">
    <location>
        <begin position="284"/>
        <end position="293"/>
    </location>
</feature>
<reference evidence="2" key="1">
    <citation type="submission" date="2021-01" db="EMBL/GenBank/DDBJ databases">
        <authorList>
            <person name="Corre E."/>
            <person name="Pelletier E."/>
            <person name="Niang G."/>
            <person name="Scheremetjew M."/>
            <person name="Finn R."/>
            <person name="Kale V."/>
            <person name="Holt S."/>
            <person name="Cochrane G."/>
            <person name="Meng A."/>
            <person name="Brown T."/>
            <person name="Cohen L."/>
        </authorList>
    </citation>
    <scope>NUCLEOTIDE SEQUENCE</scope>
    <source>
        <strain evidence="2">CCMP645</strain>
    </source>
</reference>
<dbReference type="AlphaFoldDB" id="A0A7S4EXY9"/>
<organism evidence="2">
    <name type="scientific">Chrysotila carterae</name>
    <name type="common">Marine alga</name>
    <name type="synonym">Syracosphaera carterae</name>
    <dbReference type="NCBI Taxonomy" id="13221"/>
    <lineage>
        <taxon>Eukaryota</taxon>
        <taxon>Haptista</taxon>
        <taxon>Haptophyta</taxon>
        <taxon>Prymnesiophyceae</taxon>
        <taxon>Isochrysidales</taxon>
        <taxon>Isochrysidaceae</taxon>
        <taxon>Chrysotila</taxon>
    </lineage>
</organism>
<feature type="region of interest" description="Disordered" evidence="1">
    <location>
        <begin position="129"/>
        <end position="196"/>
    </location>
</feature>
<proteinExistence type="predicted"/>
<feature type="compositionally biased region" description="Pro residues" evidence="1">
    <location>
        <begin position="134"/>
        <end position="193"/>
    </location>
</feature>
<evidence type="ECO:0000313" key="2">
    <source>
        <dbReference type="EMBL" id="CAE0760421.1"/>
    </source>
</evidence>
<feature type="region of interest" description="Disordered" evidence="1">
    <location>
        <begin position="250"/>
        <end position="299"/>
    </location>
</feature>
<dbReference type="GO" id="GO:0030041">
    <property type="term" value="P:actin filament polymerization"/>
    <property type="evidence" value="ECO:0007669"/>
    <property type="project" value="TreeGrafter"/>
</dbReference>
<protein>
    <submittedName>
        <fullName evidence="2">Uncharacterized protein</fullName>
    </submittedName>
</protein>
<evidence type="ECO:0000256" key="1">
    <source>
        <dbReference type="SAM" id="MobiDB-lite"/>
    </source>
</evidence>
<feature type="compositionally biased region" description="Acidic residues" evidence="1">
    <location>
        <begin position="257"/>
        <end position="269"/>
    </location>
</feature>
<feature type="region of interest" description="Disordered" evidence="1">
    <location>
        <begin position="1"/>
        <end position="22"/>
    </location>
</feature>